<name>G7H0S9_9ACTN</name>
<evidence type="ECO:0000313" key="3">
    <source>
        <dbReference type="Proteomes" id="UP000035088"/>
    </source>
</evidence>
<keyword evidence="3" id="KW-1185">Reference proteome</keyword>
<organism evidence="2 3">
    <name type="scientific">Gordonia araii NBRC 100433</name>
    <dbReference type="NCBI Taxonomy" id="1073574"/>
    <lineage>
        <taxon>Bacteria</taxon>
        <taxon>Bacillati</taxon>
        <taxon>Actinomycetota</taxon>
        <taxon>Actinomycetes</taxon>
        <taxon>Mycobacteriales</taxon>
        <taxon>Gordoniaceae</taxon>
        <taxon>Gordonia</taxon>
    </lineage>
</organism>
<reference evidence="2 3" key="1">
    <citation type="submission" date="2011-11" db="EMBL/GenBank/DDBJ databases">
        <title>Whole genome shotgun sequence of Gordonia araii NBRC 100433.</title>
        <authorList>
            <person name="Yoshida Y."/>
            <person name="Hosoyama A."/>
            <person name="Tsuchikane K."/>
            <person name="Katsumata H."/>
            <person name="Yamazaki S."/>
            <person name="Fujita N."/>
        </authorList>
    </citation>
    <scope>NUCLEOTIDE SEQUENCE [LARGE SCALE GENOMIC DNA]</scope>
    <source>
        <strain evidence="2 3">NBRC 100433</strain>
    </source>
</reference>
<protein>
    <recommendedName>
        <fullName evidence="1">Glycine zipper domain-containing protein</fullName>
    </recommendedName>
</protein>
<evidence type="ECO:0000259" key="1">
    <source>
        <dbReference type="Pfam" id="PF13488"/>
    </source>
</evidence>
<dbReference type="AlphaFoldDB" id="G7H0S9"/>
<gene>
    <name evidence="2" type="ORF">GOARA_038_00005</name>
</gene>
<evidence type="ECO:0000313" key="2">
    <source>
        <dbReference type="EMBL" id="GAB09454.1"/>
    </source>
</evidence>
<dbReference type="Pfam" id="PF13488">
    <property type="entry name" value="Gly-zipper_Omp"/>
    <property type="match status" value="1"/>
</dbReference>
<dbReference type="Proteomes" id="UP000035088">
    <property type="component" value="Unassembled WGS sequence"/>
</dbReference>
<sequence length="102" mass="10429">MKEGSKKYFEYGYDREGRFLKRMSKIMKKGGTAGAIGSGLIDWHTGERTLGDAAKATSAGMAGAFIGGAIGSLVPGFGTVIGAGIGAAVGSALGTMAYDRFK</sequence>
<feature type="domain" description="Glycine zipper" evidence="1">
    <location>
        <begin position="60"/>
        <end position="97"/>
    </location>
</feature>
<accession>G7H0S9</accession>
<comment type="caution">
    <text evidence="2">The sequence shown here is derived from an EMBL/GenBank/DDBJ whole genome shotgun (WGS) entry which is preliminary data.</text>
</comment>
<dbReference type="InterPro" id="IPR039567">
    <property type="entry name" value="Gly-zipper"/>
</dbReference>
<proteinExistence type="predicted"/>
<dbReference type="EMBL" id="BAEE01000038">
    <property type="protein sequence ID" value="GAB09454.1"/>
    <property type="molecule type" value="Genomic_DNA"/>
</dbReference>